<keyword evidence="1" id="KW-0812">Transmembrane</keyword>
<evidence type="ECO:0000256" key="1">
    <source>
        <dbReference type="SAM" id="Phobius"/>
    </source>
</evidence>
<dbReference type="InterPro" id="IPR036378">
    <property type="entry name" value="FAS1_dom_sf"/>
</dbReference>
<name>A0AA44BGK9_9CLOT</name>
<evidence type="ECO:0000313" key="4">
    <source>
        <dbReference type="EMBL" id="NBG89396.1"/>
    </source>
</evidence>
<dbReference type="SUPFAM" id="SSF82153">
    <property type="entry name" value="FAS1 domain"/>
    <property type="match status" value="1"/>
</dbReference>
<dbReference type="PANTHER" id="PTHR10900">
    <property type="entry name" value="PERIOSTIN-RELATED"/>
    <property type="match status" value="1"/>
</dbReference>
<keyword evidence="2" id="KW-0732">Signal</keyword>
<dbReference type="EMBL" id="SUMG01000023">
    <property type="protein sequence ID" value="NBG89396.1"/>
    <property type="molecule type" value="Genomic_DNA"/>
</dbReference>
<dbReference type="Gene3D" id="2.30.180.10">
    <property type="entry name" value="FAS1 domain"/>
    <property type="match status" value="1"/>
</dbReference>
<dbReference type="Proteomes" id="UP000449710">
    <property type="component" value="Unassembled WGS sequence"/>
</dbReference>
<dbReference type="InterPro" id="IPR000782">
    <property type="entry name" value="FAS1_domain"/>
</dbReference>
<evidence type="ECO:0000313" key="5">
    <source>
        <dbReference type="Proteomes" id="UP000449710"/>
    </source>
</evidence>
<feature type="signal peptide" evidence="2">
    <location>
        <begin position="1"/>
        <end position="26"/>
    </location>
</feature>
<dbReference type="Pfam" id="PF02469">
    <property type="entry name" value="Fasciclin"/>
    <property type="match status" value="1"/>
</dbReference>
<feature type="chain" id="PRO_5041259359" evidence="2">
    <location>
        <begin position="27"/>
        <end position="210"/>
    </location>
</feature>
<sequence length="210" mass="22419">MKKSRLLSGLLIAVLMVFSFGGAAFAHEHLADTVVDIAVDTEGEFDTLVAALTEAGLVETLQGEGPFTVFAPTDEAFGDLLAALEIEAADLLAHPQLEEVLLYHVVSGKVMSGDLEDGEVETLLGEMITVDAENFMINEEAAIMVEAELFDLEAENGVVHVIDTVLVPDVFELDYAEEEDVPQTGDIGMIPFVVAGAAGLSGLWIAKKRK</sequence>
<keyword evidence="5" id="KW-1185">Reference proteome</keyword>
<dbReference type="PROSITE" id="PS50213">
    <property type="entry name" value="FAS1"/>
    <property type="match status" value="1"/>
</dbReference>
<dbReference type="NCBIfam" id="TIGR01167">
    <property type="entry name" value="LPXTG_anchor"/>
    <property type="match status" value="1"/>
</dbReference>
<dbReference type="RefSeq" id="WP_160723025.1">
    <property type="nucleotide sequence ID" value="NZ_SUMG01000023.1"/>
</dbReference>
<dbReference type="AlphaFoldDB" id="A0AA44BGK9"/>
<dbReference type="FunFam" id="2.30.180.10:FF:000032">
    <property type="entry name" value="Fasciclin domain-containing protein, putative"/>
    <property type="match status" value="1"/>
</dbReference>
<feature type="transmembrane region" description="Helical" evidence="1">
    <location>
        <begin position="187"/>
        <end position="206"/>
    </location>
</feature>
<dbReference type="SMART" id="SM00554">
    <property type="entry name" value="FAS1"/>
    <property type="match status" value="1"/>
</dbReference>
<evidence type="ECO:0000259" key="3">
    <source>
        <dbReference type="PROSITE" id="PS50213"/>
    </source>
</evidence>
<keyword evidence="1" id="KW-1133">Transmembrane helix</keyword>
<dbReference type="PANTHER" id="PTHR10900:SF77">
    <property type="entry name" value="FI19380P1"/>
    <property type="match status" value="1"/>
</dbReference>
<proteinExistence type="predicted"/>
<dbReference type="InterPro" id="IPR050904">
    <property type="entry name" value="Adhesion/Biosynth-related"/>
</dbReference>
<feature type="domain" description="FAS1" evidence="3">
    <location>
        <begin position="32"/>
        <end position="166"/>
    </location>
</feature>
<protein>
    <submittedName>
        <fullName evidence="4">LPXTG cell wall anchor domain-containing protein</fullName>
    </submittedName>
</protein>
<accession>A0AA44BGK9</accession>
<dbReference type="GO" id="GO:0005615">
    <property type="term" value="C:extracellular space"/>
    <property type="evidence" value="ECO:0007669"/>
    <property type="project" value="TreeGrafter"/>
</dbReference>
<organism evidence="4 5">
    <name type="scientific">Isachenkonia alkalipeptolytica</name>
    <dbReference type="NCBI Taxonomy" id="2565777"/>
    <lineage>
        <taxon>Bacteria</taxon>
        <taxon>Bacillati</taxon>
        <taxon>Bacillota</taxon>
        <taxon>Clostridia</taxon>
        <taxon>Eubacteriales</taxon>
        <taxon>Clostridiaceae</taxon>
        <taxon>Isachenkonia</taxon>
    </lineage>
</organism>
<comment type="caution">
    <text evidence="4">The sequence shown here is derived from an EMBL/GenBank/DDBJ whole genome shotgun (WGS) entry which is preliminary data.</text>
</comment>
<reference evidence="4 5" key="1">
    <citation type="submission" date="2019-04" db="EMBL/GenBank/DDBJ databases">
        <title>Isachenkonia alkalipeptolytica gen. nov. sp. nov. a new anaerobic, alkiliphilic organothrophic bacterium capable to reduce synthesized ferrihydrite isolated from a soda lake.</title>
        <authorList>
            <person name="Toshchakov S.V."/>
            <person name="Zavarzina D.G."/>
            <person name="Zhilina T.N."/>
            <person name="Kostrikina N.A."/>
            <person name="Kublanov I.V."/>
        </authorList>
    </citation>
    <scope>NUCLEOTIDE SEQUENCE [LARGE SCALE GENOMIC DNA]</scope>
    <source>
        <strain evidence="4 5">Z-1701</strain>
    </source>
</reference>
<keyword evidence="1" id="KW-0472">Membrane</keyword>
<evidence type="ECO:0000256" key="2">
    <source>
        <dbReference type="SAM" id="SignalP"/>
    </source>
</evidence>
<gene>
    <name evidence="4" type="ORF">ISALK_12935</name>
</gene>